<sequence>MPTKSKEAPKEDVNKQLAEGIRDSASRIWLAGVGAFTAAQKQGTGVFESLVEEGERVQKQVKNAAEDAYTGVVTKASQAWDQLSPDQLGRPFEDSVARALRVLRIPTREDVEKLSHRVAELTKIIRTLLEETEASGGKRSPRAHAASKRA</sequence>
<comment type="caution">
    <text evidence="2">The sequence shown here is derived from an EMBL/GenBank/DDBJ whole genome shotgun (WGS) entry which is preliminary data.</text>
</comment>
<evidence type="ECO:0000313" key="3">
    <source>
        <dbReference type="Proteomes" id="UP000253529"/>
    </source>
</evidence>
<evidence type="ECO:0000313" key="2">
    <source>
        <dbReference type="EMBL" id="RBP10377.1"/>
    </source>
</evidence>
<reference evidence="2 3" key="1">
    <citation type="submission" date="2018-06" db="EMBL/GenBank/DDBJ databases">
        <title>Genomic Encyclopedia of Type Strains, Phase IV (KMG-IV): sequencing the most valuable type-strain genomes for metagenomic binning, comparative biology and taxonomic classification.</title>
        <authorList>
            <person name="Goeker M."/>
        </authorList>
    </citation>
    <scope>NUCLEOTIDE SEQUENCE [LARGE SCALE GENOMIC DNA]</scope>
    <source>
        <strain evidence="2 3">DSM 24875</strain>
    </source>
</reference>
<organism evidence="2 3">
    <name type="scientific">Roseiarcus fermentans</name>
    <dbReference type="NCBI Taxonomy" id="1473586"/>
    <lineage>
        <taxon>Bacteria</taxon>
        <taxon>Pseudomonadati</taxon>
        <taxon>Pseudomonadota</taxon>
        <taxon>Alphaproteobacteria</taxon>
        <taxon>Hyphomicrobiales</taxon>
        <taxon>Roseiarcaceae</taxon>
        <taxon>Roseiarcus</taxon>
    </lineage>
</organism>
<dbReference type="RefSeq" id="WP_170153257.1">
    <property type="nucleotide sequence ID" value="NZ_QNRK01000019.1"/>
</dbReference>
<dbReference type="AlphaFoldDB" id="A0A366F6X9"/>
<evidence type="ECO:0000256" key="1">
    <source>
        <dbReference type="SAM" id="MobiDB-lite"/>
    </source>
</evidence>
<dbReference type="PANTHER" id="PTHR38664:SF1">
    <property type="entry name" value="SLR0058 PROTEIN"/>
    <property type="match status" value="1"/>
</dbReference>
<name>A0A366F6X9_9HYPH</name>
<dbReference type="PANTHER" id="PTHR38664">
    <property type="entry name" value="SLR0058 PROTEIN"/>
    <property type="match status" value="1"/>
</dbReference>
<feature type="compositionally biased region" description="Basic residues" evidence="1">
    <location>
        <begin position="139"/>
        <end position="150"/>
    </location>
</feature>
<accession>A0A366F6X9</accession>
<gene>
    <name evidence="2" type="ORF">DFR50_11948</name>
</gene>
<proteinExistence type="predicted"/>
<feature type="region of interest" description="Disordered" evidence="1">
    <location>
        <begin position="130"/>
        <end position="150"/>
    </location>
</feature>
<dbReference type="InterPro" id="IPR008769">
    <property type="entry name" value="PhaF_PhaI"/>
</dbReference>
<dbReference type="EMBL" id="QNRK01000019">
    <property type="protein sequence ID" value="RBP10377.1"/>
    <property type="molecule type" value="Genomic_DNA"/>
</dbReference>
<dbReference type="Proteomes" id="UP000253529">
    <property type="component" value="Unassembled WGS sequence"/>
</dbReference>
<keyword evidence="3" id="KW-1185">Reference proteome</keyword>
<protein>
    <submittedName>
        <fullName evidence="2">Poly(Hydroxyalkanoate) granule-associated protein</fullName>
    </submittedName>
</protein>
<dbReference type="Pfam" id="PF05597">
    <property type="entry name" value="Phasin"/>
    <property type="match status" value="1"/>
</dbReference>